<dbReference type="RefSeq" id="WP_189115903.1">
    <property type="nucleotide sequence ID" value="NZ_BMQC01000024.1"/>
</dbReference>
<evidence type="ECO:0000256" key="1">
    <source>
        <dbReference type="ARBA" id="ARBA00004953"/>
    </source>
</evidence>
<accession>A0A8J3FLH8</accession>
<dbReference type="NCBIfam" id="NF005968">
    <property type="entry name" value="PRK08057.1-2"/>
    <property type="match status" value="1"/>
</dbReference>
<organism evidence="4 5">
    <name type="scientific">Pilimelia terevasa</name>
    <dbReference type="NCBI Taxonomy" id="53372"/>
    <lineage>
        <taxon>Bacteria</taxon>
        <taxon>Bacillati</taxon>
        <taxon>Actinomycetota</taxon>
        <taxon>Actinomycetes</taxon>
        <taxon>Micromonosporales</taxon>
        <taxon>Micromonosporaceae</taxon>
        <taxon>Pilimelia</taxon>
    </lineage>
</organism>
<protein>
    <submittedName>
        <fullName evidence="4">Precorrin-6A reductase</fullName>
    </submittedName>
</protein>
<dbReference type="AlphaFoldDB" id="A0A8J3FLH8"/>
<dbReference type="PROSITE" id="PS51014">
    <property type="entry name" value="COBK_CBIJ"/>
    <property type="match status" value="1"/>
</dbReference>
<dbReference type="PANTHER" id="PTHR36925">
    <property type="entry name" value="COBALT-PRECORRIN-6A REDUCTASE"/>
    <property type="match status" value="1"/>
</dbReference>
<dbReference type="GO" id="GO:0009236">
    <property type="term" value="P:cobalamin biosynthetic process"/>
    <property type="evidence" value="ECO:0007669"/>
    <property type="project" value="UniProtKB-UniPathway"/>
</dbReference>
<proteinExistence type="predicted"/>
<comment type="pathway">
    <text evidence="1">Cofactor biosynthesis; adenosylcobalamin biosynthesis.</text>
</comment>
<evidence type="ECO:0000313" key="5">
    <source>
        <dbReference type="Proteomes" id="UP000662200"/>
    </source>
</evidence>
<dbReference type="InterPro" id="IPR003723">
    <property type="entry name" value="Precorrin-6x_reduct"/>
</dbReference>
<dbReference type="NCBIfam" id="TIGR00715">
    <property type="entry name" value="precor6x_red"/>
    <property type="match status" value="1"/>
</dbReference>
<dbReference type="Pfam" id="PF02571">
    <property type="entry name" value="CbiJ"/>
    <property type="match status" value="1"/>
</dbReference>
<name>A0A8J3FLH8_9ACTN</name>
<keyword evidence="3" id="KW-0560">Oxidoreductase</keyword>
<sequence length="258" mass="26437">MTAPGPRSLLVLGGTTEGRALAEALAADPTWHVTTSLAGRVSRPRLAPGTHRAGGFGGADGLADWLRAHRVAAVVDATHPFAARITANAADACARVGVPLLVVQRPGWAEGTGDRWHRVPSLAAAAEALRNAECGGSGRPLRVLLATGRQSLPAFADCAGVHFVARMVDPPDGPLPPDCAVLLSRGPFTVEGERALLARHAVDLVVSKDSGGAATVAKLVAARERGIPVLLVDRPALPAGVRAVPDPAAALAWLAARD</sequence>
<evidence type="ECO:0000256" key="3">
    <source>
        <dbReference type="ARBA" id="ARBA00023002"/>
    </source>
</evidence>
<keyword evidence="5" id="KW-1185">Reference proteome</keyword>
<dbReference type="PANTHER" id="PTHR36925:SF1">
    <property type="entry name" value="COBALT-PRECORRIN-6A REDUCTASE"/>
    <property type="match status" value="1"/>
</dbReference>
<evidence type="ECO:0000313" key="4">
    <source>
        <dbReference type="EMBL" id="GGK43086.1"/>
    </source>
</evidence>
<keyword evidence="2" id="KW-0169">Cobalamin biosynthesis</keyword>
<dbReference type="EMBL" id="BMQC01000024">
    <property type="protein sequence ID" value="GGK43086.1"/>
    <property type="molecule type" value="Genomic_DNA"/>
</dbReference>
<reference evidence="4" key="1">
    <citation type="journal article" date="2014" name="Int. J. Syst. Evol. Microbiol.">
        <title>Complete genome sequence of Corynebacterium casei LMG S-19264T (=DSM 44701T), isolated from a smear-ripened cheese.</title>
        <authorList>
            <consortium name="US DOE Joint Genome Institute (JGI-PGF)"/>
            <person name="Walter F."/>
            <person name="Albersmeier A."/>
            <person name="Kalinowski J."/>
            <person name="Ruckert C."/>
        </authorList>
    </citation>
    <scope>NUCLEOTIDE SEQUENCE</scope>
    <source>
        <strain evidence="4">JCM 3091</strain>
    </source>
</reference>
<evidence type="ECO:0000256" key="2">
    <source>
        <dbReference type="ARBA" id="ARBA00022573"/>
    </source>
</evidence>
<dbReference type="Proteomes" id="UP000662200">
    <property type="component" value="Unassembled WGS sequence"/>
</dbReference>
<dbReference type="GO" id="GO:0016994">
    <property type="term" value="F:precorrin-6A reductase activity"/>
    <property type="evidence" value="ECO:0007669"/>
    <property type="project" value="InterPro"/>
</dbReference>
<comment type="caution">
    <text evidence="4">The sequence shown here is derived from an EMBL/GenBank/DDBJ whole genome shotgun (WGS) entry which is preliminary data.</text>
</comment>
<reference evidence="4" key="2">
    <citation type="submission" date="2020-09" db="EMBL/GenBank/DDBJ databases">
        <authorList>
            <person name="Sun Q."/>
            <person name="Ohkuma M."/>
        </authorList>
    </citation>
    <scope>NUCLEOTIDE SEQUENCE</scope>
    <source>
        <strain evidence="4">JCM 3091</strain>
    </source>
</reference>
<dbReference type="UniPathway" id="UPA00148"/>
<gene>
    <name evidence="4" type="ORF">GCM10010124_39900</name>
</gene>